<dbReference type="PROSITE" id="PS50253">
    <property type="entry name" value="COX3"/>
    <property type="match status" value="1"/>
</dbReference>
<feature type="transmembrane region" description="Helical" evidence="7">
    <location>
        <begin position="23"/>
        <end position="45"/>
    </location>
</feature>
<evidence type="ECO:0000256" key="2">
    <source>
        <dbReference type="ARBA" id="ARBA00010581"/>
    </source>
</evidence>
<dbReference type="AlphaFoldDB" id="A0A5C7FDI9"/>
<keyword evidence="10" id="KW-1185">Reference proteome</keyword>
<protein>
    <submittedName>
        <fullName evidence="9">Cytochrome oxidase subunit III</fullName>
    </submittedName>
</protein>
<dbReference type="RefSeq" id="WP_147932234.1">
    <property type="nucleotide sequence ID" value="NZ_VOXD01000035.1"/>
</dbReference>
<sequence>MDTTIKKDMGAVTRHNKIHPKKLVLWVSIVSLVMMFTALTSAYIVRRAAGNWLEFSIPTIFYVNTLVIAASSITLHAAYAAFKREAAGAYKGLLSLSFLLGSAFVVLQLLGWEEMAAQGLDIKINPSTSFVYALSGLHAAHVLGGIAAMAVALVIAFSQKLKRTPARQLRLELTLTYWHFVDILWIYLIIFLSLQR</sequence>
<dbReference type="Pfam" id="PF00510">
    <property type="entry name" value="COX3"/>
    <property type="match status" value="1"/>
</dbReference>
<dbReference type="InterPro" id="IPR013833">
    <property type="entry name" value="Cyt_c_oxidase_su3_a-hlx"/>
</dbReference>
<evidence type="ECO:0000313" key="10">
    <source>
        <dbReference type="Proteomes" id="UP000321907"/>
    </source>
</evidence>
<dbReference type="SUPFAM" id="SSF81452">
    <property type="entry name" value="Cytochrome c oxidase subunit III-like"/>
    <property type="match status" value="1"/>
</dbReference>
<dbReference type="PANTHER" id="PTHR11403">
    <property type="entry name" value="CYTOCHROME C OXIDASE SUBUNIT III"/>
    <property type="match status" value="1"/>
</dbReference>
<feature type="transmembrane region" description="Helical" evidence="7">
    <location>
        <begin position="60"/>
        <end position="81"/>
    </location>
</feature>
<evidence type="ECO:0000256" key="5">
    <source>
        <dbReference type="ARBA" id="ARBA00023136"/>
    </source>
</evidence>
<dbReference type="PANTHER" id="PTHR11403:SF10">
    <property type="entry name" value="CYTOCHROME C OXIDASE"/>
    <property type="match status" value="1"/>
</dbReference>
<reference evidence="9 10" key="1">
    <citation type="submission" date="2019-08" db="EMBL/GenBank/DDBJ databases">
        <title>Lewinella sp. strain SSH13 Genome sequencing and assembly.</title>
        <authorList>
            <person name="Kim I."/>
        </authorList>
    </citation>
    <scope>NUCLEOTIDE SEQUENCE [LARGE SCALE GENOMIC DNA]</scope>
    <source>
        <strain evidence="9 10">SSH13</strain>
    </source>
</reference>
<dbReference type="GO" id="GO:0004129">
    <property type="term" value="F:cytochrome-c oxidase activity"/>
    <property type="evidence" value="ECO:0007669"/>
    <property type="project" value="InterPro"/>
</dbReference>
<proteinExistence type="inferred from homology"/>
<feature type="transmembrane region" description="Helical" evidence="7">
    <location>
        <begin position="130"/>
        <end position="157"/>
    </location>
</feature>
<gene>
    <name evidence="9" type="ORF">FUA23_18395</name>
</gene>
<evidence type="ECO:0000256" key="4">
    <source>
        <dbReference type="ARBA" id="ARBA00022989"/>
    </source>
</evidence>
<dbReference type="GO" id="GO:0019646">
    <property type="term" value="P:aerobic electron transport chain"/>
    <property type="evidence" value="ECO:0007669"/>
    <property type="project" value="InterPro"/>
</dbReference>
<dbReference type="GO" id="GO:0005886">
    <property type="term" value="C:plasma membrane"/>
    <property type="evidence" value="ECO:0007669"/>
    <property type="project" value="UniProtKB-SubCell"/>
</dbReference>
<keyword evidence="3 6" id="KW-0812">Transmembrane</keyword>
<organism evidence="9 10">
    <name type="scientific">Neolewinella aurantiaca</name>
    <dbReference type="NCBI Taxonomy" id="2602767"/>
    <lineage>
        <taxon>Bacteria</taxon>
        <taxon>Pseudomonadati</taxon>
        <taxon>Bacteroidota</taxon>
        <taxon>Saprospiria</taxon>
        <taxon>Saprospirales</taxon>
        <taxon>Lewinellaceae</taxon>
        <taxon>Neolewinella</taxon>
    </lineage>
</organism>
<evidence type="ECO:0000256" key="6">
    <source>
        <dbReference type="RuleBase" id="RU003376"/>
    </source>
</evidence>
<keyword evidence="5 7" id="KW-0472">Membrane</keyword>
<dbReference type="EMBL" id="VOXD01000035">
    <property type="protein sequence ID" value="TXF87558.1"/>
    <property type="molecule type" value="Genomic_DNA"/>
</dbReference>
<dbReference type="Gene3D" id="1.20.120.80">
    <property type="entry name" value="Cytochrome c oxidase, subunit III, four-helix bundle"/>
    <property type="match status" value="1"/>
</dbReference>
<keyword evidence="4 7" id="KW-1133">Transmembrane helix</keyword>
<dbReference type="InterPro" id="IPR000298">
    <property type="entry name" value="Cyt_c_oxidase-like_su3"/>
</dbReference>
<evidence type="ECO:0000256" key="7">
    <source>
        <dbReference type="SAM" id="Phobius"/>
    </source>
</evidence>
<evidence type="ECO:0000313" key="9">
    <source>
        <dbReference type="EMBL" id="TXF87558.1"/>
    </source>
</evidence>
<feature type="domain" description="Heme-copper oxidase subunit III family profile" evidence="8">
    <location>
        <begin position="1"/>
        <end position="196"/>
    </location>
</feature>
<comment type="subcellular location">
    <subcellularLocation>
        <location evidence="6">Cell membrane</location>
        <topology evidence="6">Multi-pass membrane protein</topology>
    </subcellularLocation>
    <subcellularLocation>
        <location evidence="1">Membrane</location>
        <topology evidence="1">Multi-pass membrane protein</topology>
    </subcellularLocation>
</comment>
<evidence type="ECO:0000256" key="3">
    <source>
        <dbReference type="ARBA" id="ARBA00022692"/>
    </source>
</evidence>
<evidence type="ECO:0000259" key="8">
    <source>
        <dbReference type="PROSITE" id="PS50253"/>
    </source>
</evidence>
<dbReference type="InterPro" id="IPR035973">
    <property type="entry name" value="Cyt_c_oxidase_su3-like_sf"/>
</dbReference>
<name>A0A5C7FDI9_9BACT</name>
<evidence type="ECO:0000256" key="1">
    <source>
        <dbReference type="ARBA" id="ARBA00004141"/>
    </source>
</evidence>
<dbReference type="Proteomes" id="UP000321907">
    <property type="component" value="Unassembled WGS sequence"/>
</dbReference>
<dbReference type="OrthoDB" id="679789at2"/>
<feature type="transmembrane region" description="Helical" evidence="7">
    <location>
        <begin position="93"/>
        <end position="110"/>
    </location>
</feature>
<accession>A0A5C7FDI9</accession>
<comment type="similarity">
    <text evidence="2 6">Belongs to the cytochrome c oxidase subunit 3 family.</text>
</comment>
<comment type="caution">
    <text evidence="9">The sequence shown here is derived from an EMBL/GenBank/DDBJ whole genome shotgun (WGS) entry which is preliminary data.</text>
</comment>
<dbReference type="InterPro" id="IPR024791">
    <property type="entry name" value="Cyt_c/ubiquinol_Oxase_su3"/>
</dbReference>
<feature type="transmembrane region" description="Helical" evidence="7">
    <location>
        <begin position="177"/>
        <end position="194"/>
    </location>
</feature>